<evidence type="ECO:0000256" key="11">
    <source>
        <dbReference type="ARBA" id="ARBA00023134"/>
    </source>
</evidence>
<dbReference type="GO" id="GO:0005525">
    <property type="term" value="F:GTP binding"/>
    <property type="evidence" value="ECO:0007669"/>
    <property type="project" value="UniProtKB-KW"/>
</dbReference>
<feature type="binding site" evidence="14">
    <location>
        <position position="33"/>
    </location>
    <ligand>
        <name>GTP</name>
        <dbReference type="ChEBI" id="CHEBI:37565"/>
    </ligand>
</feature>
<evidence type="ECO:0000313" key="18">
    <source>
        <dbReference type="EMBL" id="EST46576.1"/>
    </source>
</evidence>
<feature type="binding site" evidence="15">
    <location>
        <begin position="27"/>
        <end position="34"/>
    </location>
    <ligand>
        <name>GTP</name>
        <dbReference type="ChEBI" id="CHEBI:37565"/>
    </ligand>
</feature>
<evidence type="ECO:0000256" key="13">
    <source>
        <dbReference type="PIRSR" id="PIRSR606687-1"/>
    </source>
</evidence>
<dbReference type="GO" id="GO:0006886">
    <property type="term" value="P:intracellular protein transport"/>
    <property type="evidence" value="ECO:0007669"/>
    <property type="project" value="InterPro"/>
</dbReference>
<gene>
    <name evidence="18" type="ORF">SS50377_13380</name>
    <name evidence="19" type="ORF">SS50377_27646</name>
</gene>
<evidence type="ECO:0000256" key="15">
    <source>
        <dbReference type="PIRSR" id="PIRSR606689-1"/>
    </source>
</evidence>
<evidence type="ECO:0000256" key="8">
    <source>
        <dbReference type="ARBA" id="ARBA00022892"/>
    </source>
</evidence>
<evidence type="ECO:0000313" key="20">
    <source>
        <dbReference type="Proteomes" id="UP000018208"/>
    </source>
</evidence>
<keyword evidence="13" id="KW-0479">Metal-binding</keyword>
<dbReference type="SMART" id="SM00177">
    <property type="entry name" value="ARF"/>
    <property type="match status" value="1"/>
</dbReference>
<dbReference type="GO" id="GO:0016192">
    <property type="term" value="P:vesicle-mediated transport"/>
    <property type="evidence" value="ECO:0007669"/>
    <property type="project" value="UniProtKB-KW"/>
</dbReference>
<dbReference type="SUPFAM" id="SSF52540">
    <property type="entry name" value="P-loop containing nucleoside triphosphate hydrolases"/>
    <property type="match status" value="1"/>
</dbReference>
<evidence type="ECO:0000256" key="5">
    <source>
        <dbReference type="ARBA" id="ARBA00022741"/>
    </source>
</evidence>
<keyword evidence="20" id="KW-1185">Reference proteome</keyword>
<dbReference type="GO" id="GO:0003924">
    <property type="term" value="F:GTPase activity"/>
    <property type="evidence" value="ECO:0007669"/>
    <property type="project" value="InterPro"/>
</dbReference>
<evidence type="ECO:0000256" key="4">
    <source>
        <dbReference type="ARBA" id="ARBA00022448"/>
    </source>
</evidence>
<keyword evidence="4 17" id="KW-0813">Transport</keyword>
<feature type="binding site" evidence="16">
    <location>
        <position position="34"/>
    </location>
    <ligand>
        <name>Mg(2+)</name>
        <dbReference type="ChEBI" id="CHEBI:18420"/>
    </ligand>
</feature>
<dbReference type="VEuPathDB" id="GiardiaDB:SS50377_27646"/>
<evidence type="ECO:0000256" key="6">
    <source>
        <dbReference type="ARBA" id="ARBA00022801"/>
    </source>
</evidence>
<keyword evidence="7 17" id="KW-0256">Endoplasmic reticulum</keyword>
<evidence type="ECO:0000256" key="2">
    <source>
        <dbReference type="ARBA" id="ARBA00004406"/>
    </source>
</evidence>
<dbReference type="FunFam" id="3.40.50.300:FF:000161">
    <property type="entry name" value="Small COPII coat GTPase"/>
    <property type="match status" value="1"/>
</dbReference>
<reference evidence="19" key="2">
    <citation type="submission" date="2020-12" db="EMBL/GenBank/DDBJ databases">
        <title>New Spironucleus salmonicida genome in near-complete chromosomes.</title>
        <authorList>
            <person name="Xu F."/>
            <person name="Kurt Z."/>
            <person name="Jimenez-Gonzalez A."/>
            <person name="Astvaldsson A."/>
            <person name="Andersson J.O."/>
            <person name="Svard S.G."/>
        </authorList>
    </citation>
    <scope>NUCLEOTIDE SEQUENCE</scope>
    <source>
        <strain evidence="19">ATCC 50377</strain>
    </source>
</reference>
<evidence type="ECO:0000256" key="9">
    <source>
        <dbReference type="ARBA" id="ARBA00022927"/>
    </source>
</evidence>
<comment type="subcellular location">
    <subcellularLocation>
        <location evidence="2">Endoplasmic reticulum membrane</location>
        <topology evidence="2">Peripheral membrane protein</topology>
    </subcellularLocation>
    <subcellularLocation>
        <location evidence="1">Golgi apparatus membrane</location>
        <topology evidence="1">Peripheral membrane protein</topology>
    </subcellularLocation>
</comment>
<keyword evidence="11 15" id="KW-0342">GTP-binding</keyword>
<dbReference type="InterPro" id="IPR027417">
    <property type="entry name" value="P-loop_NTPase"/>
</dbReference>
<dbReference type="NCBIfam" id="TIGR00231">
    <property type="entry name" value="small_GTP"/>
    <property type="match status" value="1"/>
</dbReference>
<dbReference type="SMART" id="SM00178">
    <property type="entry name" value="SAR"/>
    <property type="match status" value="1"/>
</dbReference>
<dbReference type="PANTHER" id="PTHR45684">
    <property type="entry name" value="RE74312P"/>
    <property type="match status" value="1"/>
</dbReference>
<keyword evidence="10 17" id="KW-0333">Golgi apparatus</keyword>
<evidence type="ECO:0000256" key="17">
    <source>
        <dbReference type="RuleBase" id="RU003926"/>
    </source>
</evidence>
<protein>
    <submittedName>
        <fullName evidence="18">GTP-binding protein Sar1</fullName>
    </submittedName>
</protein>
<dbReference type="Pfam" id="PF00025">
    <property type="entry name" value="Arf"/>
    <property type="match status" value="1"/>
</dbReference>
<keyword evidence="13" id="KW-0460">Magnesium</keyword>
<feature type="binding site" evidence="15">
    <location>
        <position position="73"/>
    </location>
    <ligand>
        <name>GTP</name>
        <dbReference type="ChEBI" id="CHEBI:37565"/>
    </ligand>
</feature>
<keyword evidence="12" id="KW-0472">Membrane</keyword>
<dbReference type="InterPro" id="IPR005225">
    <property type="entry name" value="Small_GTP-bd"/>
</dbReference>
<evidence type="ECO:0000256" key="12">
    <source>
        <dbReference type="ARBA" id="ARBA00023136"/>
    </source>
</evidence>
<reference evidence="18 19" key="1">
    <citation type="journal article" date="2014" name="PLoS Genet.">
        <title>The Genome of Spironucleus salmonicida Highlights a Fish Pathogen Adapted to Fluctuating Environments.</title>
        <authorList>
            <person name="Xu F."/>
            <person name="Jerlstrom-Hultqvist J."/>
            <person name="Einarsson E."/>
            <person name="Astvaldsson A."/>
            <person name="Svard S.G."/>
            <person name="Andersson J.O."/>
        </authorList>
    </citation>
    <scope>NUCLEOTIDE SEQUENCE</scope>
    <source>
        <strain evidence="19">ATCC 50377</strain>
    </source>
</reference>
<keyword evidence="9 17" id="KW-0653">Protein transport</keyword>
<keyword evidence="8 17" id="KW-0931">ER-Golgi transport</keyword>
<feature type="binding site" evidence="14">
    <location>
        <position position="173"/>
    </location>
    <ligand>
        <name>GTP</name>
        <dbReference type="ChEBI" id="CHEBI:37565"/>
    </ligand>
</feature>
<evidence type="ECO:0000313" key="19">
    <source>
        <dbReference type="EMBL" id="KAH0571345.1"/>
    </source>
</evidence>
<keyword evidence="6" id="KW-0378">Hydrolase</keyword>
<dbReference type="EMBL" id="AUWU02000007">
    <property type="protein sequence ID" value="KAH0571345.1"/>
    <property type="molecule type" value="Genomic_DNA"/>
</dbReference>
<dbReference type="PROSITE" id="PS51417">
    <property type="entry name" value="ARF"/>
    <property type="match status" value="1"/>
</dbReference>
<feature type="binding site" evidence="15">
    <location>
        <begin position="129"/>
        <end position="132"/>
    </location>
    <ligand>
        <name>GTP</name>
        <dbReference type="ChEBI" id="CHEBI:37565"/>
    </ligand>
</feature>
<dbReference type="AlphaFoldDB" id="V6LSA5"/>
<evidence type="ECO:0000256" key="3">
    <source>
        <dbReference type="ARBA" id="ARBA00007507"/>
    </source>
</evidence>
<evidence type="ECO:0000256" key="16">
    <source>
        <dbReference type="PIRSR" id="PIRSR606689-2"/>
    </source>
</evidence>
<evidence type="ECO:0000256" key="14">
    <source>
        <dbReference type="PIRSR" id="PIRSR606687-2"/>
    </source>
</evidence>
<sequence>MGILNWFRGVLSSLGLWSKKANIVFLGLDNAGKSTLLAMLKNSSAQQIAPTQHPTSQVLQIGQIQFKTYDLGGHEVARRVWEEYLQSAQGIVYLVDIADPSRFNESKDALTQIIRNKDFNKLPIMILANKIDKPTAVSPDDVLQALGLHDQVTGKDAKVATGQRPLEVFPCSVINREGYAEGFQWLGKFF</sequence>
<dbReference type="PRINTS" id="PR00328">
    <property type="entry name" value="SAR1GTPBP"/>
</dbReference>
<dbReference type="EMBL" id="KI546073">
    <property type="protein sequence ID" value="EST46576.1"/>
    <property type="molecule type" value="Genomic_DNA"/>
</dbReference>
<dbReference type="InterPro" id="IPR006687">
    <property type="entry name" value="Small_GTPase_SAR1"/>
</dbReference>
<feature type="binding site" evidence="13">
    <location>
        <position position="29"/>
    </location>
    <ligand>
        <name>Mg(2+)</name>
        <dbReference type="ChEBI" id="CHEBI:18420"/>
    </ligand>
</feature>
<keyword evidence="5 14" id="KW-0547">Nucleotide-binding</keyword>
<feature type="binding site" evidence="14">
    <location>
        <position position="130"/>
    </location>
    <ligand>
        <name>GTP</name>
        <dbReference type="ChEBI" id="CHEBI:37565"/>
    </ligand>
</feature>
<evidence type="ECO:0000256" key="1">
    <source>
        <dbReference type="ARBA" id="ARBA00004395"/>
    </source>
</evidence>
<dbReference type="GO" id="GO:0000139">
    <property type="term" value="C:Golgi membrane"/>
    <property type="evidence" value="ECO:0007669"/>
    <property type="project" value="UniProtKB-SubCell"/>
</dbReference>
<feature type="binding site" evidence="16">
    <location>
        <position position="51"/>
    </location>
    <ligand>
        <name>Mg(2+)</name>
        <dbReference type="ChEBI" id="CHEBI:18420"/>
    </ligand>
</feature>
<feature type="binding site" evidence="14">
    <location>
        <position position="32"/>
    </location>
    <ligand>
        <name>GTP</name>
        <dbReference type="ChEBI" id="CHEBI:37565"/>
    </ligand>
</feature>
<dbReference type="PROSITE" id="PS51422">
    <property type="entry name" value="SAR1"/>
    <property type="match status" value="1"/>
</dbReference>
<dbReference type="GO" id="GO:0046872">
    <property type="term" value="F:metal ion binding"/>
    <property type="evidence" value="ECO:0007669"/>
    <property type="project" value="UniProtKB-KW"/>
</dbReference>
<dbReference type="CDD" id="cd00879">
    <property type="entry name" value="Sar1"/>
    <property type="match status" value="1"/>
</dbReference>
<comment type="similarity">
    <text evidence="3 17">Belongs to the small GTPase superfamily. SAR1 family.</text>
</comment>
<name>V6LSA5_9EUKA</name>
<proteinExistence type="inferred from homology"/>
<organism evidence="18">
    <name type="scientific">Spironucleus salmonicida</name>
    <dbReference type="NCBI Taxonomy" id="348837"/>
    <lineage>
        <taxon>Eukaryota</taxon>
        <taxon>Metamonada</taxon>
        <taxon>Diplomonadida</taxon>
        <taxon>Hexamitidae</taxon>
        <taxon>Hexamitinae</taxon>
        <taxon>Spironucleus</taxon>
    </lineage>
</organism>
<feature type="binding site" evidence="14">
    <location>
        <position position="35"/>
    </location>
    <ligand>
        <name>GTP</name>
        <dbReference type="ChEBI" id="CHEBI:37565"/>
    </ligand>
</feature>
<dbReference type="OrthoDB" id="2011769at2759"/>
<dbReference type="Gene3D" id="3.40.50.300">
    <property type="entry name" value="P-loop containing nucleotide triphosphate hydrolases"/>
    <property type="match status" value="1"/>
</dbReference>
<evidence type="ECO:0000256" key="7">
    <source>
        <dbReference type="ARBA" id="ARBA00022824"/>
    </source>
</evidence>
<dbReference type="Proteomes" id="UP000018208">
    <property type="component" value="Unassembled WGS sequence"/>
</dbReference>
<dbReference type="GO" id="GO:0005789">
    <property type="term" value="C:endoplasmic reticulum membrane"/>
    <property type="evidence" value="ECO:0007669"/>
    <property type="project" value="UniProtKB-SubCell"/>
</dbReference>
<evidence type="ECO:0000256" key="10">
    <source>
        <dbReference type="ARBA" id="ARBA00023034"/>
    </source>
</evidence>
<feature type="binding site" evidence="14">
    <location>
        <position position="129"/>
    </location>
    <ligand>
        <name>GTP</name>
        <dbReference type="ChEBI" id="CHEBI:37565"/>
    </ligand>
</feature>
<dbReference type="InterPro" id="IPR006689">
    <property type="entry name" value="Small_GTPase_ARF/SAR"/>
</dbReference>
<feature type="binding site" evidence="14">
    <location>
        <position position="174"/>
    </location>
    <ligand>
        <name>GTP</name>
        <dbReference type="ChEBI" id="CHEBI:37565"/>
    </ligand>
</feature>
<feature type="binding site" evidence="14">
    <location>
        <position position="132"/>
    </location>
    <ligand>
        <name>GTP</name>
        <dbReference type="ChEBI" id="CHEBI:37565"/>
    </ligand>
</feature>
<accession>V6LSA5</accession>
<feature type="binding site" evidence="14">
    <location>
        <position position="30"/>
    </location>
    <ligand>
        <name>GTP</name>
        <dbReference type="ChEBI" id="CHEBI:37565"/>
    </ligand>
</feature>